<accession>A0A098S389</accession>
<dbReference type="Proteomes" id="UP000029736">
    <property type="component" value="Unassembled WGS sequence"/>
</dbReference>
<dbReference type="EMBL" id="JPOS01000076">
    <property type="protein sequence ID" value="KGE86605.1"/>
    <property type="molecule type" value="Genomic_DNA"/>
</dbReference>
<gene>
    <name evidence="1" type="ORF">IX84_20125</name>
</gene>
<evidence type="ECO:0000313" key="1">
    <source>
        <dbReference type="EMBL" id="KGE86605.1"/>
    </source>
</evidence>
<proteinExistence type="predicted"/>
<reference evidence="1 2" key="1">
    <citation type="journal article" date="2014" name="Int. J. Syst. Evol. Microbiol.">
        <title>Phaeodactylibacter xiamenensis gen. nov., sp. nov., a member of the family Saprospiraceae isolated from the marine alga Phaeodactylum tricornutum.</title>
        <authorList>
            <person name="Chen Z.Jr."/>
            <person name="Lei X."/>
            <person name="Lai Q."/>
            <person name="Li Y."/>
            <person name="Zhang B."/>
            <person name="Zhang J."/>
            <person name="Zhang H."/>
            <person name="Yang L."/>
            <person name="Zheng W."/>
            <person name="Tian Y."/>
            <person name="Yu Z."/>
            <person name="Xu H.Jr."/>
            <person name="Zheng T."/>
        </authorList>
    </citation>
    <scope>NUCLEOTIDE SEQUENCE [LARGE SCALE GENOMIC DNA]</scope>
    <source>
        <strain evidence="1 2">KD52</strain>
    </source>
</reference>
<keyword evidence="2" id="KW-1185">Reference proteome</keyword>
<protein>
    <submittedName>
        <fullName evidence="1">Uncharacterized protein</fullName>
    </submittedName>
</protein>
<organism evidence="1 2">
    <name type="scientific">Phaeodactylibacter xiamenensis</name>
    <dbReference type="NCBI Taxonomy" id="1524460"/>
    <lineage>
        <taxon>Bacteria</taxon>
        <taxon>Pseudomonadati</taxon>
        <taxon>Bacteroidota</taxon>
        <taxon>Saprospiria</taxon>
        <taxon>Saprospirales</taxon>
        <taxon>Haliscomenobacteraceae</taxon>
        <taxon>Phaeodactylibacter</taxon>
    </lineage>
</organism>
<evidence type="ECO:0000313" key="2">
    <source>
        <dbReference type="Proteomes" id="UP000029736"/>
    </source>
</evidence>
<sequence length="59" mass="6034">MGVLPGNGEGVVLADAVNDEVLDTGVLLPGNAFQRIRNGGATVVADGDDGKRERNENGI</sequence>
<name>A0A098S389_9BACT</name>
<dbReference type="AlphaFoldDB" id="A0A098S389"/>
<comment type="caution">
    <text evidence="1">The sequence shown here is derived from an EMBL/GenBank/DDBJ whole genome shotgun (WGS) entry which is preliminary data.</text>
</comment>